<evidence type="ECO:0000313" key="6">
    <source>
        <dbReference type="EMBL" id="KRK16915.1"/>
    </source>
</evidence>
<feature type="coiled-coil region" evidence="4">
    <location>
        <begin position="768"/>
        <end position="859"/>
    </location>
</feature>
<proteinExistence type="inferred from homology"/>
<evidence type="ECO:0000256" key="1">
    <source>
        <dbReference type="ARBA" id="ARBA00006930"/>
    </source>
</evidence>
<dbReference type="eggNOG" id="COG0419">
    <property type="taxonomic scope" value="Bacteria"/>
</dbReference>
<dbReference type="Gene3D" id="3.40.50.300">
    <property type="entry name" value="P-loop containing nucleotide triphosphate hydrolases"/>
    <property type="match status" value="2"/>
</dbReference>
<evidence type="ECO:0000313" key="7">
    <source>
        <dbReference type="Proteomes" id="UP000051181"/>
    </source>
</evidence>
<name>A0A0R1F967_9LACO</name>
<dbReference type="Pfam" id="PF13476">
    <property type="entry name" value="AAA_23"/>
    <property type="match status" value="1"/>
</dbReference>
<dbReference type="EMBL" id="AZCN01000027">
    <property type="protein sequence ID" value="KRK16915.1"/>
    <property type="molecule type" value="Genomic_DNA"/>
</dbReference>
<dbReference type="PATRIC" id="fig|913848.6.peg.1072"/>
<gene>
    <name evidence="6" type="ORF">FD22_GL001040</name>
</gene>
<dbReference type="InterPro" id="IPR027417">
    <property type="entry name" value="P-loop_NTPase"/>
</dbReference>
<dbReference type="GO" id="GO:0004527">
    <property type="term" value="F:exonuclease activity"/>
    <property type="evidence" value="ECO:0007669"/>
    <property type="project" value="UniProtKB-KW"/>
</dbReference>
<dbReference type="RefSeq" id="WP_010011485.1">
    <property type="nucleotide sequence ID" value="NZ_AZCN01000027.1"/>
</dbReference>
<evidence type="ECO:0000256" key="2">
    <source>
        <dbReference type="ARBA" id="ARBA00011322"/>
    </source>
</evidence>
<feature type="coiled-coil region" evidence="4">
    <location>
        <begin position="405"/>
        <end position="487"/>
    </location>
</feature>
<evidence type="ECO:0000259" key="5">
    <source>
        <dbReference type="Pfam" id="PF13476"/>
    </source>
</evidence>
<dbReference type="GO" id="GO:0006302">
    <property type="term" value="P:double-strand break repair"/>
    <property type="evidence" value="ECO:0007669"/>
    <property type="project" value="InterPro"/>
</dbReference>
<protein>
    <recommendedName>
        <fullName evidence="3">Nuclease SbcCD subunit C</fullName>
    </recommendedName>
</protein>
<dbReference type="AlphaFoldDB" id="A0A0R1F967"/>
<dbReference type="PANTHER" id="PTHR32114:SF2">
    <property type="entry name" value="ABC TRANSPORTER ABCH.3"/>
    <property type="match status" value="1"/>
</dbReference>
<dbReference type="GO" id="GO:0016887">
    <property type="term" value="F:ATP hydrolysis activity"/>
    <property type="evidence" value="ECO:0007669"/>
    <property type="project" value="InterPro"/>
</dbReference>
<keyword evidence="6" id="KW-0269">Exonuclease</keyword>
<sequence>MRPLSLIMTNFGPYAHETIDFTKFQETPLFLISGKTGSGKTTIFDGLCYALFGVTSGQERDGKMLRSDFATAADLTQVSFRFSHRDREYLIVRQPDQLVAKKRGDGYRDQPAKVTLTVYQQGKEIQELTKKGQVATYIQALLHLDANQFAQIVLLPQGEFRKFLMSDSNDKEKVLRNLFGTQIYERWAQVLKDQRRTADKAFANANQQVTVILQQAFWLPEFQAAADSANPNDVLAALQQQLPELTHQVTVAEQQMQATRQSEQQQQAALTAAQQQAKWLQEQQANQVALAALADQEPAMAALQQQIKALEWAQGVQPLAQQCQQLTEQQRELEQSLTTLRQQQPQYQAELSAANTRLNDLQAMSEQQANWQAQLHQWQALLPLYQEVTELTEKIKATTTAADQAQQVEQQVRTKQEQLTTEQTRLNELMATGGKVAQELAELTSQQQAQQQIQQQITTLQQQATQIKIAETDLAQQQVKLTDLQTTSATAEANFLQVKSDWAATQIIRLQQELLPGQPCPVCGAVEHQVVAPPQTQVVSEQDYQAAETTWQQAQANAARLAGQVANAAENVEQQQTAWQTAVATLLKATTTSATDLTELTAIVTQTQQDLAQQLVAKQQQQGQLDQAAAQLTKLKSAVTANQAALQQQQQQRQALTQQLIELKTQQQNKQQQLPEAFTDQAALQQQLRQLQQKMTLFEQSLTAATKQQQAASEASLVNQTQIAEQTKQLAAVTQQLTQRQAELTQILAAASKTEVQLQQLIATLPQLNAQRQRLQAFNNQRLQLTTRQQSLAAQLTITTPPDLAALQEQLAQATAKLREQEKSYYQLKEYCERDQHVIQQATTQLAGIKQQMADLAELTQLAEVANGDGPQKLSLERFVLQTYLREVLRVANQRLSELTQDRYQFQLRATNGSFRTNTGLEIDVYDDNCGAIRSVHTLSGGESFIAALTLALALGEVIQQESGGVEIEALFIDEGFGSLDEDALETALDTLETVEGKHRMIGIISHVKELQERVPDQLQVTTNGNGQSHIRYQLGFEV</sequence>
<reference evidence="6 7" key="1">
    <citation type="journal article" date="2015" name="Genome Announc.">
        <title>Expanding the biotechnology potential of lactobacilli through comparative genomics of 213 strains and associated genera.</title>
        <authorList>
            <person name="Sun Z."/>
            <person name="Harris H.M."/>
            <person name="McCann A."/>
            <person name="Guo C."/>
            <person name="Argimon S."/>
            <person name="Zhang W."/>
            <person name="Yang X."/>
            <person name="Jeffery I.B."/>
            <person name="Cooney J.C."/>
            <person name="Kagawa T.F."/>
            <person name="Liu W."/>
            <person name="Song Y."/>
            <person name="Salvetti E."/>
            <person name="Wrobel A."/>
            <person name="Rasinkangas P."/>
            <person name="Parkhill J."/>
            <person name="Rea M.C."/>
            <person name="O'Sullivan O."/>
            <person name="Ritari J."/>
            <person name="Douillard F.P."/>
            <person name="Paul Ross R."/>
            <person name="Yang R."/>
            <person name="Briner A.E."/>
            <person name="Felis G.E."/>
            <person name="de Vos W.M."/>
            <person name="Barrangou R."/>
            <person name="Klaenhammer T.R."/>
            <person name="Caufield P.W."/>
            <person name="Cui Y."/>
            <person name="Zhang H."/>
            <person name="O'Toole P.W."/>
        </authorList>
    </citation>
    <scope>NUCLEOTIDE SEQUENCE [LARGE SCALE GENOMIC DNA]</scope>
    <source>
        <strain evidence="6 7">DSM 20001</strain>
    </source>
</reference>
<dbReference type="GeneID" id="65915997"/>
<evidence type="ECO:0000256" key="4">
    <source>
        <dbReference type="SAM" id="Coils"/>
    </source>
</evidence>
<evidence type="ECO:0000256" key="3">
    <source>
        <dbReference type="ARBA" id="ARBA00013368"/>
    </source>
</evidence>
<dbReference type="InterPro" id="IPR038729">
    <property type="entry name" value="Rad50/SbcC_AAA"/>
</dbReference>
<keyword evidence="4" id="KW-0175">Coiled coil</keyword>
<dbReference type="PANTHER" id="PTHR32114">
    <property type="entry name" value="ABC TRANSPORTER ABCH.3"/>
    <property type="match status" value="1"/>
</dbReference>
<dbReference type="Proteomes" id="UP000051181">
    <property type="component" value="Unassembled WGS sequence"/>
</dbReference>
<comment type="subunit">
    <text evidence="2">Heterodimer of SbcC and SbcD.</text>
</comment>
<accession>A0A0R1F967</accession>
<dbReference type="Pfam" id="PF13558">
    <property type="entry name" value="SbcC_Walker_B"/>
    <property type="match status" value="1"/>
</dbReference>
<dbReference type="SUPFAM" id="SSF52540">
    <property type="entry name" value="P-loop containing nucleoside triphosphate hydrolases"/>
    <property type="match status" value="2"/>
</dbReference>
<keyword evidence="6" id="KW-0540">Nuclease</keyword>
<feature type="coiled-coil region" evidence="4">
    <location>
        <begin position="618"/>
        <end position="743"/>
    </location>
</feature>
<comment type="caution">
    <text evidence="6">The sequence shown here is derived from an EMBL/GenBank/DDBJ whole genome shotgun (WGS) entry which is preliminary data.</text>
</comment>
<feature type="domain" description="Rad50/SbcC-type AAA" evidence="5">
    <location>
        <begin position="5"/>
        <end position="215"/>
    </location>
</feature>
<organism evidence="6 7">
    <name type="scientific">Loigolactobacillus coryniformis subsp. coryniformis KCTC 3167 = DSM 20001</name>
    <dbReference type="NCBI Taxonomy" id="913848"/>
    <lineage>
        <taxon>Bacteria</taxon>
        <taxon>Bacillati</taxon>
        <taxon>Bacillota</taxon>
        <taxon>Bacilli</taxon>
        <taxon>Lactobacillales</taxon>
        <taxon>Lactobacillaceae</taxon>
        <taxon>Loigolactobacillus</taxon>
    </lineage>
</organism>
<keyword evidence="6" id="KW-0378">Hydrolase</keyword>
<comment type="similarity">
    <text evidence="1">Belongs to the SMC family. SbcC subfamily.</text>
</comment>